<protein>
    <submittedName>
        <fullName evidence="2">Uncharacterized protein</fullName>
    </submittedName>
</protein>
<dbReference type="Proteomes" id="UP000612055">
    <property type="component" value="Unassembled WGS sequence"/>
</dbReference>
<keyword evidence="3" id="KW-1185">Reference proteome</keyword>
<evidence type="ECO:0000313" key="3">
    <source>
        <dbReference type="Proteomes" id="UP000612055"/>
    </source>
</evidence>
<dbReference type="AlphaFoldDB" id="A0A836BVK5"/>
<dbReference type="EMBL" id="JAEHOE010000060">
    <property type="protein sequence ID" value="KAG2490555.1"/>
    <property type="molecule type" value="Genomic_DNA"/>
</dbReference>
<evidence type="ECO:0000313" key="2">
    <source>
        <dbReference type="EMBL" id="KAG2490555.1"/>
    </source>
</evidence>
<sequence>MTSARVWGTVTGIVAVFTIAPWAVYLGGLAKFTSEINGGDYSEAMKNRFIMLDWYVLAAQLFYLLVLITCAFAKWLRRTASMHNMWLAVNSALLVYISTQRLTQIDAVNDDMSLADIAAAIGLDVVPLNNPLPYLRAEVAGTIMCATMNFFLTILISIGGTAEPEEGVAKAAAA</sequence>
<gene>
    <name evidence="2" type="ORF">HYH03_010949</name>
</gene>
<evidence type="ECO:0000256" key="1">
    <source>
        <dbReference type="SAM" id="Phobius"/>
    </source>
</evidence>
<keyword evidence="1" id="KW-0812">Transmembrane</keyword>
<organism evidence="2 3">
    <name type="scientific">Edaphochlamys debaryana</name>
    <dbReference type="NCBI Taxonomy" id="47281"/>
    <lineage>
        <taxon>Eukaryota</taxon>
        <taxon>Viridiplantae</taxon>
        <taxon>Chlorophyta</taxon>
        <taxon>core chlorophytes</taxon>
        <taxon>Chlorophyceae</taxon>
        <taxon>CS clade</taxon>
        <taxon>Chlamydomonadales</taxon>
        <taxon>Chlamydomonadales incertae sedis</taxon>
        <taxon>Edaphochlamys</taxon>
    </lineage>
</organism>
<keyword evidence="1" id="KW-0472">Membrane</keyword>
<proteinExistence type="predicted"/>
<dbReference type="OrthoDB" id="537643at2759"/>
<feature type="transmembrane region" description="Helical" evidence="1">
    <location>
        <begin position="54"/>
        <end position="76"/>
    </location>
</feature>
<feature type="transmembrane region" description="Helical" evidence="1">
    <location>
        <begin position="7"/>
        <end position="25"/>
    </location>
</feature>
<reference evidence="2" key="1">
    <citation type="journal article" date="2020" name="bioRxiv">
        <title>Comparative genomics of Chlamydomonas.</title>
        <authorList>
            <person name="Craig R.J."/>
            <person name="Hasan A.R."/>
            <person name="Ness R.W."/>
            <person name="Keightley P.D."/>
        </authorList>
    </citation>
    <scope>NUCLEOTIDE SEQUENCE</scope>
    <source>
        <strain evidence="2">CCAP 11/70</strain>
    </source>
</reference>
<accession>A0A836BVK5</accession>
<comment type="caution">
    <text evidence="2">The sequence shown here is derived from an EMBL/GenBank/DDBJ whole genome shotgun (WGS) entry which is preliminary data.</text>
</comment>
<keyword evidence="1" id="KW-1133">Transmembrane helix</keyword>
<name>A0A836BVK5_9CHLO</name>